<comment type="cofactor">
    <cofactor evidence="1">
        <name>Zn(2+)</name>
        <dbReference type="ChEBI" id="CHEBI:29105"/>
    </cofactor>
</comment>
<organism evidence="7 8">
    <name type="scientific">Tribolium castaneum</name>
    <name type="common">Red flour beetle</name>
    <dbReference type="NCBI Taxonomy" id="7070"/>
    <lineage>
        <taxon>Eukaryota</taxon>
        <taxon>Metazoa</taxon>
        <taxon>Ecdysozoa</taxon>
        <taxon>Arthropoda</taxon>
        <taxon>Hexapoda</taxon>
        <taxon>Insecta</taxon>
        <taxon>Pterygota</taxon>
        <taxon>Neoptera</taxon>
        <taxon>Endopterygota</taxon>
        <taxon>Coleoptera</taxon>
        <taxon>Polyphaga</taxon>
        <taxon>Cucujiformia</taxon>
        <taxon>Tenebrionidae</taxon>
        <taxon>Tenebrionidae incertae sedis</taxon>
        <taxon>Tribolium</taxon>
    </lineage>
</organism>
<evidence type="ECO:0000256" key="3">
    <source>
        <dbReference type="ARBA" id="ARBA00022833"/>
    </source>
</evidence>
<dbReference type="GO" id="GO:0008270">
    <property type="term" value="F:zinc ion binding"/>
    <property type="evidence" value="ECO:0007669"/>
    <property type="project" value="InterPro"/>
</dbReference>
<accession>D6WYR5</accession>
<dbReference type="HOGENOM" id="CLU_026673_11_0_1"/>
<dbReference type="InParanoid" id="D6WYR5"/>
<dbReference type="SUPFAM" id="SSF50129">
    <property type="entry name" value="GroES-like"/>
    <property type="match status" value="1"/>
</dbReference>
<keyword evidence="4" id="KW-0560">Oxidoreductase</keyword>
<name>D6WYR5_TRICA</name>
<evidence type="ECO:0000259" key="5">
    <source>
        <dbReference type="Pfam" id="PF08240"/>
    </source>
</evidence>
<feature type="domain" description="Alcohol dehydrogenase-like N-terminal" evidence="5">
    <location>
        <begin position="26"/>
        <end position="136"/>
    </location>
</feature>
<dbReference type="OrthoDB" id="3941538at2759"/>
<dbReference type="PhylomeDB" id="D6WYR5"/>
<dbReference type="OMA" id="LFCGHCA"/>
<evidence type="ECO:0000256" key="1">
    <source>
        <dbReference type="ARBA" id="ARBA00001947"/>
    </source>
</evidence>
<dbReference type="Pfam" id="PF08240">
    <property type="entry name" value="ADH_N"/>
    <property type="match status" value="1"/>
</dbReference>
<dbReference type="Proteomes" id="UP000007266">
    <property type="component" value="Linkage group 8"/>
</dbReference>
<dbReference type="InterPro" id="IPR036291">
    <property type="entry name" value="NAD(P)-bd_dom_sf"/>
</dbReference>
<dbReference type="Pfam" id="PF16912">
    <property type="entry name" value="Glu_dehyd_C"/>
    <property type="match status" value="1"/>
</dbReference>
<keyword evidence="2" id="KW-0479">Metal-binding</keyword>
<dbReference type="Gene3D" id="3.40.50.720">
    <property type="entry name" value="NAD(P)-binding Rossmann-like Domain"/>
    <property type="match status" value="1"/>
</dbReference>
<dbReference type="GO" id="GO:0000721">
    <property type="term" value="F:(R,R)-butanediol dehydrogenase activity"/>
    <property type="evidence" value="ECO:0000318"/>
    <property type="project" value="GO_Central"/>
</dbReference>
<gene>
    <name evidence="7" type="primary">AUGUSTUS-3.0.2_06099</name>
    <name evidence="7" type="ORF">TcasGA2_TC006099</name>
</gene>
<evidence type="ECO:0000259" key="6">
    <source>
        <dbReference type="Pfam" id="PF16912"/>
    </source>
</evidence>
<dbReference type="PANTHER" id="PTHR43401">
    <property type="entry name" value="L-THREONINE 3-DEHYDROGENASE"/>
    <property type="match status" value="1"/>
</dbReference>
<dbReference type="GO" id="GO:0034079">
    <property type="term" value="P:butanediol biosynthetic process"/>
    <property type="evidence" value="ECO:0000318"/>
    <property type="project" value="GO_Central"/>
</dbReference>
<dbReference type="InterPro" id="IPR031640">
    <property type="entry name" value="Glu_dehyd_C"/>
</dbReference>
<dbReference type="AlphaFoldDB" id="D6WYR5"/>
<evidence type="ECO:0000313" key="8">
    <source>
        <dbReference type="Proteomes" id="UP000007266"/>
    </source>
</evidence>
<evidence type="ECO:0000313" key="7">
    <source>
        <dbReference type="EMBL" id="EFA08452.1"/>
    </source>
</evidence>
<evidence type="ECO:0000256" key="2">
    <source>
        <dbReference type="ARBA" id="ARBA00022723"/>
    </source>
</evidence>
<keyword evidence="8" id="KW-1185">Reference proteome</keyword>
<evidence type="ECO:0000256" key="4">
    <source>
        <dbReference type="ARBA" id="ARBA00023002"/>
    </source>
</evidence>
<dbReference type="PROSITE" id="PS00059">
    <property type="entry name" value="ADH_ZINC"/>
    <property type="match status" value="1"/>
</dbReference>
<dbReference type="InterPro" id="IPR013154">
    <property type="entry name" value="ADH-like_N"/>
</dbReference>
<dbReference type="EMBL" id="KQ971357">
    <property type="protein sequence ID" value="EFA08452.1"/>
    <property type="molecule type" value="Genomic_DNA"/>
</dbReference>
<dbReference type="Gene3D" id="3.90.180.10">
    <property type="entry name" value="Medium-chain alcohol dehydrogenases, catalytic domain"/>
    <property type="match status" value="1"/>
</dbReference>
<reference evidence="7 8" key="1">
    <citation type="journal article" date="2008" name="Nature">
        <title>The genome of the model beetle and pest Tribolium castaneum.</title>
        <authorList>
            <consortium name="Tribolium Genome Sequencing Consortium"/>
            <person name="Richards S."/>
            <person name="Gibbs R.A."/>
            <person name="Weinstock G.M."/>
            <person name="Brown S.J."/>
            <person name="Denell R."/>
            <person name="Beeman R.W."/>
            <person name="Gibbs R."/>
            <person name="Beeman R.W."/>
            <person name="Brown S.J."/>
            <person name="Bucher G."/>
            <person name="Friedrich M."/>
            <person name="Grimmelikhuijzen C.J."/>
            <person name="Klingler M."/>
            <person name="Lorenzen M."/>
            <person name="Richards S."/>
            <person name="Roth S."/>
            <person name="Schroder R."/>
            <person name="Tautz D."/>
            <person name="Zdobnov E.M."/>
            <person name="Muzny D."/>
            <person name="Gibbs R.A."/>
            <person name="Weinstock G.M."/>
            <person name="Attaway T."/>
            <person name="Bell S."/>
            <person name="Buhay C.J."/>
            <person name="Chandrabose M.N."/>
            <person name="Chavez D."/>
            <person name="Clerk-Blankenburg K.P."/>
            <person name="Cree A."/>
            <person name="Dao M."/>
            <person name="Davis C."/>
            <person name="Chacko J."/>
            <person name="Dinh H."/>
            <person name="Dugan-Rocha S."/>
            <person name="Fowler G."/>
            <person name="Garner T.T."/>
            <person name="Garnes J."/>
            <person name="Gnirke A."/>
            <person name="Hawes A."/>
            <person name="Hernandez J."/>
            <person name="Hines S."/>
            <person name="Holder M."/>
            <person name="Hume J."/>
            <person name="Jhangiani S.N."/>
            <person name="Joshi V."/>
            <person name="Khan Z.M."/>
            <person name="Jackson L."/>
            <person name="Kovar C."/>
            <person name="Kowis A."/>
            <person name="Lee S."/>
            <person name="Lewis L.R."/>
            <person name="Margolis J."/>
            <person name="Morgan M."/>
            <person name="Nazareth L.V."/>
            <person name="Nguyen N."/>
            <person name="Okwuonu G."/>
            <person name="Parker D."/>
            <person name="Richards S."/>
            <person name="Ruiz S.J."/>
            <person name="Santibanez J."/>
            <person name="Savard J."/>
            <person name="Scherer S.E."/>
            <person name="Schneider B."/>
            <person name="Sodergren E."/>
            <person name="Tautz D."/>
            <person name="Vattahil S."/>
            <person name="Villasana D."/>
            <person name="White C.S."/>
            <person name="Wright R."/>
            <person name="Park Y."/>
            <person name="Beeman R.W."/>
            <person name="Lord J."/>
            <person name="Oppert B."/>
            <person name="Lorenzen M."/>
            <person name="Brown S."/>
            <person name="Wang L."/>
            <person name="Savard J."/>
            <person name="Tautz D."/>
            <person name="Richards S."/>
            <person name="Weinstock G."/>
            <person name="Gibbs R.A."/>
            <person name="Liu Y."/>
            <person name="Worley K."/>
            <person name="Weinstock G."/>
            <person name="Elsik C.G."/>
            <person name="Reese J.T."/>
            <person name="Elhaik E."/>
            <person name="Landan G."/>
            <person name="Graur D."/>
            <person name="Arensburger P."/>
            <person name="Atkinson P."/>
            <person name="Beeman R.W."/>
            <person name="Beidler J."/>
            <person name="Brown S.J."/>
            <person name="Demuth J.P."/>
            <person name="Drury D.W."/>
            <person name="Du Y.Z."/>
            <person name="Fujiwara H."/>
            <person name="Lorenzen M."/>
            <person name="Maselli V."/>
            <person name="Osanai M."/>
            <person name="Park Y."/>
            <person name="Robertson H.M."/>
            <person name="Tu Z."/>
            <person name="Wang J.J."/>
            <person name="Wang S."/>
            <person name="Richards S."/>
            <person name="Song H."/>
            <person name="Zhang L."/>
            <person name="Sodergren E."/>
            <person name="Werner D."/>
            <person name="Stanke M."/>
            <person name="Morgenstern B."/>
            <person name="Solovyev V."/>
            <person name="Kosarev P."/>
            <person name="Brown G."/>
            <person name="Chen H.C."/>
            <person name="Ermolaeva O."/>
            <person name="Hlavina W."/>
            <person name="Kapustin Y."/>
            <person name="Kiryutin B."/>
            <person name="Kitts P."/>
            <person name="Maglott D."/>
            <person name="Pruitt K."/>
            <person name="Sapojnikov V."/>
            <person name="Souvorov A."/>
            <person name="Mackey A.J."/>
            <person name="Waterhouse R.M."/>
            <person name="Wyder S."/>
            <person name="Zdobnov E.M."/>
            <person name="Zdobnov E.M."/>
            <person name="Wyder S."/>
            <person name="Kriventseva E.V."/>
            <person name="Kadowaki T."/>
            <person name="Bork P."/>
            <person name="Aranda M."/>
            <person name="Bao R."/>
            <person name="Beermann A."/>
            <person name="Berns N."/>
            <person name="Bolognesi R."/>
            <person name="Bonneton F."/>
            <person name="Bopp D."/>
            <person name="Brown S.J."/>
            <person name="Bucher G."/>
            <person name="Butts T."/>
            <person name="Chaumot A."/>
            <person name="Denell R.E."/>
            <person name="Ferrier D.E."/>
            <person name="Friedrich M."/>
            <person name="Gordon C.M."/>
            <person name="Jindra M."/>
            <person name="Klingler M."/>
            <person name="Lan Q."/>
            <person name="Lattorff H.M."/>
            <person name="Laudet V."/>
            <person name="von Levetsow C."/>
            <person name="Liu Z."/>
            <person name="Lutz R."/>
            <person name="Lynch J.A."/>
            <person name="da Fonseca R.N."/>
            <person name="Posnien N."/>
            <person name="Reuter R."/>
            <person name="Roth S."/>
            <person name="Savard J."/>
            <person name="Schinko J.B."/>
            <person name="Schmitt C."/>
            <person name="Schoppmeier M."/>
            <person name="Schroder R."/>
            <person name="Shippy T.D."/>
            <person name="Simonnet F."/>
            <person name="Marques-Souza H."/>
            <person name="Tautz D."/>
            <person name="Tomoyasu Y."/>
            <person name="Trauner J."/>
            <person name="Van der Zee M."/>
            <person name="Vervoort M."/>
            <person name="Wittkopp N."/>
            <person name="Wimmer E.A."/>
            <person name="Yang X."/>
            <person name="Jones A.K."/>
            <person name="Sattelle D.B."/>
            <person name="Ebert P.R."/>
            <person name="Nelson D."/>
            <person name="Scott J.G."/>
            <person name="Beeman R.W."/>
            <person name="Muthukrishnan S."/>
            <person name="Kramer K.J."/>
            <person name="Arakane Y."/>
            <person name="Beeman R.W."/>
            <person name="Zhu Q."/>
            <person name="Hogenkamp D."/>
            <person name="Dixit R."/>
            <person name="Oppert B."/>
            <person name="Jiang H."/>
            <person name="Zou Z."/>
            <person name="Marshall J."/>
            <person name="Elpidina E."/>
            <person name="Vinokurov K."/>
            <person name="Oppert C."/>
            <person name="Zou Z."/>
            <person name="Evans J."/>
            <person name="Lu Z."/>
            <person name="Zhao P."/>
            <person name="Sumathipala N."/>
            <person name="Altincicek B."/>
            <person name="Vilcinskas A."/>
            <person name="Williams M."/>
            <person name="Hultmark D."/>
            <person name="Hetru C."/>
            <person name="Jiang H."/>
            <person name="Grimmelikhuijzen C.J."/>
            <person name="Hauser F."/>
            <person name="Cazzamali G."/>
            <person name="Williamson M."/>
            <person name="Park Y."/>
            <person name="Li B."/>
            <person name="Tanaka Y."/>
            <person name="Predel R."/>
            <person name="Neupert S."/>
            <person name="Schachtner J."/>
            <person name="Verleyen P."/>
            <person name="Raible F."/>
            <person name="Bork P."/>
            <person name="Friedrich M."/>
            <person name="Walden K.K."/>
            <person name="Robertson H.M."/>
            <person name="Angeli S."/>
            <person name="Foret S."/>
            <person name="Bucher G."/>
            <person name="Schuetz S."/>
            <person name="Maleszka R."/>
            <person name="Wimmer E.A."/>
            <person name="Beeman R.W."/>
            <person name="Lorenzen M."/>
            <person name="Tomoyasu Y."/>
            <person name="Miller S.C."/>
            <person name="Grossmann D."/>
            <person name="Bucher G."/>
        </authorList>
    </citation>
    <scope>NUCLEOTIDE SEQUENCE [LARGE SCALE GENOMIC DNA]</scope>
    <source>
        <strain evidence="7 8">Georgia GA2</strain>
    </source>
</reference>
<dbReference type="InterPro" id="IPR011032">
    <property type="entry name" value="GroES-like_sf"/>
</dbReference>
<dbReference type="InterPro" id="IPR050129">
    <property type="entry name" value="Zn_alcohol_dh"/>
</dbReference>
<dbReference type="STRING" id="7070.D6WYR5"/>
<feature type="domain" description="Glucose dehydrogenase C-terminal" evidence="6">
    <location>
        <begin position="142"/>
        <end position="330"/>
    </location>
</feature>
<proteinExistence type="predicted"/>
<dbReference type="SUPFAM" id="SSF51735">
    <property type="entry name" value="NAD(P)-binding Rossmann-fold domains"/>
    <property type="match status" value="1"/>
</dbReference>
<sequence length="337" mass="36387">MNALRFTSSGKSVALATIPVPEITHPREVLVKVAFSGVCGTDLHIIGGEFPCSPHVTLGHEFSGTVVAFGPQVTTLAPGDLVVVDPNSGCHKCHFCCSGKPHFCPTGGFYSNLGVKNDGGWADYCLCSVEQVHKLSKIALKTAALVEPVSCVAHGWDLVSPLCVGGEVIVVGAGIIGILWTCLLHLQGHRNITLVEKNPARRQLLNKLREELGFKLVGALEMDEKFDLIVDCTGHGPAIESGVKLLNFGGKMCIFGVAPPSQKIEISPFDIYLKELTIMSVKVNPFSFPKAIALVEALSERYLDYDKLGVKLFKLEEYQKAIDCLKNGEITKAVFQI</sequence>
<dbReference type="InterPro" id="IPR002328">
    <property type="entry name" value="ADH_Zn_CS"/>
</dbReference>
<dbReference type="eggNOG" id="KOG0024">
    <property type="taxonomic scope" value="Eukaryota"/>
</dbReference>
<protein>
    <submittedName>
        <fullName evidence="7">D-arabinitol dehydrogenase 1-like Protein</fullName>
    </submittedName>
</protein>
<reference evidence="7 8" key="2">
    <citation type="journal article" date="2010" name="Nucleic Acids Res.">
        <title>BeetleBase in 2010: revisions to provide comprehensive genomic information for Tribolium castaneum.</title>
        <authorList>
            <person name="Kim H.S."/>
            <person name="Murphy T."/>
            <person name="Xia J."/>
            <person name="Caragea D."/>
            <person name="Park Y."/>
            <person name="Beeman R.W."/>
            <person name="Lorenzen M.D."/>
            <person name="Butcher S."/>
            <person name="Manak J.R."/>
            <person name="Brown S.J."/>
        </authorList>
    </citation>
    <scope>GENOME REANNOTATION</scope>
    <source>
        <strain evidence="7 8">Georgia GA2</strain>
    </source>
</reference>
<dbReference type="FunCoup" id="D6WYR5">
    <property type="interactions" value="487"/>
</dbReference>
<keyword evidence="3" id="KW-0862">Zinc</keyword>
<dbReference type="PANTHER" id="PTHR43401:SF2">
    <property type="entry name" value="L-THREONINE 3-DEHYDROGENASE"/>
    <property type="match status" value="1"/>
</dbReference>